<dbReference type="OrthoDB" id="10560149at2759"/>
<evidence type="ECO:0000256" key="2">
    <source>
        <dbReference type="SAM" id="SignalP"/>
    </source>
</evidence>
<evidence type="ECO:0000256" key="1">
    <source>
        <dbReference type="SAM" id="MobiDB-lite"/>
    </source>
</evidence>
<dbReference type="AlphaFoldDB" id="A0A7U3SMR4"/>
<feature type="chain" id="PRO_5034478526" description="Cell wall protein" evidence="2">
    <location>
        <begin position="20"/>
        <end position="432"/>
    </location>
</feature>
<evidence type="ECO:0000313" key="4">
    <source>
        <dbReference type="Proteomes" id="UP000594364"/>
    </source>
</evidence>
<reference evidence="3 4" key="1">
    <citation type="journal article" date="2018" name="PLoS Genet.">
        <title>Repeat elements organise 3D genome structure and mediate transcription in the filamentous fungus Epichloe festucae.</title>
        <authorList>
            <person name="Winter D.J."/>
            <person name="Ganley A.R.D."/>
            <person name="Young C.A."/>
            <person name="Liachko I."/>
            <person name="Schardl C.L."/>
            <person name="Dupont P.Y."/>
            <person name="Berry D."/>
            <person name="Ram A."/>
            <person name="Scott B."/>
            <person name="Cox M.P."/>
        </authorList>
    </citation>
    <scope>NUCLEOTIDE SEQUENCE [LARGE SCALE GENOMIC DNA]</scope>
    <source>
        <strain evidence="3 4">Fl1</strain>
    </source>
</reference>
<name>A0A7U3SMR4_EPIFF</name>
<gene>
    <name evidence="3" type="ORF">C2857_000115</name>
</gene>
<dbReference type="EMBL" id="CP031390">
    <property type="protein sequence ID" value="QPH15647.1"/>
    <property type="molecule type" value="Genomic_DNA"/>
</dbReference>
<evidence type="ECO:0008006" key="5">
    <source>
        <dbReference type="Google" id="ProtNLM"/>
    </source>
</evidence>
<accession>A0A7U3SMR4</accession>
<feature type="region of interest" description="Disordered" evidence="1">
    <location>
        <begin position="136"/>
        <end position="159"/>
    </location>
</feature>
<organism evidence="3 4">
    <name type="scientific">Epichloe festucae (strain Fl1)</name>
    <dbReference type="NCBI Taxonomy" id="877507"/>
    <lineage>
        <taxon>Eukaryota</taxon>
        <taxon>Fungi</taxon>
        <taxon>Dikarya</taxon>
        <taxon>Ascomycota</taxon>
        <taxon>Pezizomycotina</taxon>
        <taxon>Sordariomycetes</taxon>
        <taxon>Hypocreomycetidae</taxon>
        <taxon>Hypocreales</taxon>
        <taxon>Clavicipitaceae</taxon>
        <taxon>Epichloe</taxon>
    </lineage>
</organism>
<feature type="region of interest" description="Disordered" evidence="1">
    <location>
        <begin position="342"/>
        <end position="363"/>
    </location>
</feature>
<keyword evidence="4" id="KW-1185">Reference proteome</keyword>
<sequence>MRVTTIFAFASLFATSISTNDIPALISHASAAASSREVQPVKQPEKRAMLLEARAVPLPTFCGKDKQLAVNLQKATTARITAERKGAAGKEQLERAANSEKDALKACLDASLSPQDKAVLGQLLSNLNKTIDEQLQKSPDESIFRPPSAGPRPNPREDLGVVGELADELVPGKSYRDLVRAITSNETVSALDWFKVMTDVIIETASFVPTPLAPALQAFKVGRALLKLKGATRVIRSVEKTAKKVTESNEFFKKISVNVTEKIEKSLGNVKSQAKQGSQKPVKVIDILQAADRIKVPKAEAEGKLNPQLIGDALSQASKLKDHGTGVADAVKSAIKGIQPGPAAKSAAIETKGKRAAPAPSSTGLVDDMNKIANLRDRNTPVSLELISDILPKLEAQLFAAAGQDPAQGEQKSPLENEEFIEAFAEKFQRGA</sequence>
<proteinExistence type="predicted"/>
<dbReference type="Proteomes" id="UP000594364">
    <property type="component" value="Chromosome 6"/>
</dbReference>
<protein>
    <recommendedName>
        <fullName evidence="5">Cell wall protein</fullName>
    </recommendedName>
</protein>
<feature type="signal peptide" evidence="2">
    <location>
        <begin position="1"/>
        <end position="19"/>
    </location>
</feature>
<keyword evidence="2" id="KW-0732">Signal</keyword>
<evidence type="ECO:0000313" key="3">
    <source>
        <dbReference type="EMBL" id="QPH15647.1"/>
    </source>
</evidence>